<sequence>MKTIGYRNCIRIFLAVLLLSVSSCTSSQSRRDKSKEEDITLDKIIEYNRRMVDVEQKVIGKYVEDNKLNMQATKTGLWYILHENGKGDKIVKGQIVTLNYKISLLDGTVCYSSANDGQKVFQVGKGGVESGLEEGILMLRKGSKATFIMPPHLAHGLVGDDDRIPSRAILKYDVEVVNVGEK</sequence>
<gene>
    <name evidence="8" type="ORF">M9189_07380</name>
</gene>
<accession>A0A9J6ZLS6</accession>
<dbReference type="Pfam" id="PF00254">
    <property type="entry name" value="FKBP_C"/>
    <property type="match status" value="1"/>
</dbReference>
<feature type="domain" description="PPIase FKBP-type" evidence="7">
    <location>
        <begin position="93"/>
        <end position="180"/>
    </location>
</feature>
<protein>
    <recommendedName>
        <fullName evidence="5">Peptidyl-prolyl cis-trans isomerase</fullName>
        <ecNumber evidence="5">5.2.1.8</ecNumber>
    </recommendedName>
</protein>
<dbReference type="SUPFAM" id="SSF54534">
    <property type="entry name" value="FKBP-like"/>
    <property type="match status" value="1"/>
</dbReference>
<evidence type="ECO:0000256" key="2">
    <source>
        <dbReference type="ARBA" id="ARBA00023110"/>
    </source>
</evidence>
<evidence type="ECO:0000256" key="5">
    <source>
        <dbReference type="RuleBase" id="RU003915"/>
    </source>
</evidence>
<evidence type="ECO:0000259" key="7">
    <source>
        <dbReference type="PROSITE" id="PS50059"/>
    </source>
</evidence>
<proteinExistence type="inferred from homology"/>
<dbReference type="InterPro" id="IPR001179">
    <property type="entry name" value="PPIase_FKBP_dom"/>
</dbReference>
<dbReference type="KEGG" id="alkq:M9189_07380"/>
<name>A0A9J6ZLS6_9BACT</name>
<keyword evidence="2 4" id="KW-0697">Rotamase</keyword>
<evidence type="ECO:0000313" key="8">
    <source>
        <dbReference type="EMBL" id="URW78685.1"/>
    </source>
</evidence>
<comment type="catalytic activity">
    <reaction evidence="1 4 5">
        <text>[protein]-peptidylproline (omega=180) = [protein]-peptidylproline (omega=0)</text>
        <dbReference type="Rhea" id="RHEA:16237"/>
        <dbReference type="Rhea" id="RHEA-COMP:10747"/>
        <dbReference type="Rhea" id="RHEA-COMP:10748"/>
        <dbReference type="ChEBI" id="CHEBI:83833"/>
        <dbReference type="ChEBI" id="CHEBI:83834"/>
        <dbReference type="EC" id="5.2.1.8"/>
    </reaction>
</comment>
<keyword evidence="6" id="KW-0732">Signal</keyword>
<dbReference type="Proteomes" id="UP001056426">
    <property type="component" value="Chromosome"/>
</dbReference>
<keyword evidence="3 4" id="KW-0413">Isomerase</keyword>
<dbReference type="GO" id="GO:0003755">
    <property type="term" value="F:peptidyl-prolyl cis-trans isomerase activity"/>
    <property type="evidence" value="ECO:0007669"/>
    <property type="project" value="UniProtKB-UniRule"/>
</dbReference>
<feature type="chain" id="PRO_5039930551" description="Peptidyl-prolyl cis-trans isomerase" evidence="6">
    <location>
        <begin position="28"/>
        <end position="182"/>
    </location>
</feature>
<evidence type="ECO:0000256" key="3">
    <source>
        <dbReference type="ARBA" id="ARBA00023235"/>
    </source>
</evidence>
<dbReference type="InterPro" id="IPR046357">
    <property type="entry name" value="PPIase_dom_sf"/>
</dbReference>
<reference evidence="8" key="1">
    <citation type="submission" date="2022-05" db="EMBL/GenBank/DDBJ databases">
        <authorList>
            <person name="Sun X."/>
        </authorList>
    </citation>
    <scope>NUCLEOTIDE SEQUENCE</scope>
    <source>
        <strain evidence="8">Ai-910</strain>
    </source>
</reference>
<dbReference type="EMBL" id="CP098400">
    <property type="protein sequence ID" value="URW78685.1"/>
    <property type="molecule type" value="Genomic_DNA"/>
</dbReference>
<organism evidence="8 9">
    <name type="scientific">Xiashengella succiniciproducens</name>
    <dbReference type="NCBI Taxonomy" id="2949635"/>
    <lineage>
        <taxon>Bacteria</taxon>
        <taxon>Pseudomonadati</taxon>
        <taxon>Bacteroidota</taxon>
        <taxon>Bacteroidia</taxon>
        <taxon>Marinilabiliales</taxon>
        <taxon>Marinilabiliaceae</taxon>
        <taxon>Xiashengella</taxon>
    </lineage>
</organism>
<evidence type="ECO:0000256" key="6">
    <source>
        <dbReference type="SAM" id="SignalP"/>
    </source>
</evidence>
<feature type="signal peptide" evidence="6">
    <location>
        <begin position="1"/>
        <end position="27"/>
    </location>
</feature>
<dbReference type="PANTHER" id="PTHR45779">
    <property type="entry name" value="PEPTIDYLPROLYL ISOMERASE"/>
    <property type="match status" value="1"/>
</dbReference>
<dbReference type="PROSITE" id="PS51257">
    <property type="entry name" value="PROKAR_LIPOPROTEIN"/>
    <property type="match status" value="1"/>
</dbReference>
<keyword evidence="9" id="KW-1185">Reference proteome</keyword>
<comment type="similarity">
    <text evidence="5">Belongs to the FKBP-type PPIase family.</text>
</comment>
<evidence type="ECO:0000256" key="1">
    <source>
        <dbReference type="ARBA" id="ARBA00000971"/>
    </source>
</evidence>
<dbReference type="AlphaFoldDB" id="A0A9J6ZLS6"/>
<dbReference type="Gene3D" id="3.10.50.40">
    <property type="match status" value="1"/>
</dbReference>
<dbReference type="InterPro" id="IPR044609">
    <property type="entry name" value="FKBP2/11"/>
</dbReference>
<dbReference type="RefSeq" id="WP_250722046.1">
    <property type="nucleotide sequence ID" value="NZ_CP098400.1"/>
</dbReference>
<dbReference type="PANTHER" id="PTHR45779:SF7">
    <property type="entry name" value="PEPTIDYLPROLYL ISOMERASE"/>
    <property type="match status" value="1"/>
</dbReference>
<evidence type="ECO:0000256" key="4">
    <source>
        <dbReference type="PROSITE-ProRule" id="PRU00277"/>
    </source>
</evidence>
<dbReference type="EC" id="5.2.1.8" evidence="5"/>
<dbReference type="PROSITE" id="PS50059">
    <property type="entry name" value="FKBP_PPIASE"/>
    <property type="match status" value="1"/>
</dbReference>
<evidence type="ECO:0000313" key="9">
    <source>
        <dbReference type="Proteomes" id="UP001056426"/>
    </source>
</evidence>
<reference evidence="8" key="2">
    <citation type="submission" date="2022-06" db="EMBL/GenBank/DDBJ databases">
        <title>Xiashengella guii gen. nov. sp. nov., a bacterium isolated form anaerobic digestion tank.</title>
        <authorList>
            <person name="Huang H."/>
        </authorList>
    </citation>
    <scope>NUCLEOTIDE SEQUENCE</scope>
    <source>
        <strain evidence="8">Ai-910</strain>
    </source>
</reference>